<sequence>MAKNCSAGYTDTPISGVASLNFPRGLLNFEKDFRVKSNSPGKEVILTNITCPTDQPEKLRLCFSEVSNIYAGTGIDAPMYAPSKKGVSILAQLTDVISVTDTVDSAYRVDLPCSYHLVIKVPSSAYVQASDVVTGIGRLLSGLFDTGVSTTSRLDAILRGSLVPQDV</sequence>
<keyword evidence="1" id="KW-0167">Capsid protein</keyword>
<dbReference type="GO" id="GO:0019028">
    <property type="term" value="C:viral capsid"/>
    <property type="evidence" value="ECO:0007669"/>
    <property type="project" value="UniProtKB-KW"/>
</dbReference>
<dbReference type="RefSeq" id="YP_010770212.1">
    <property type="nucleotide sequence ID" value="NC_074198.1"/>
</dbReference>
<accession>A0A8S5KZS4</accession>
<dbReference type="GeneID" id="80399459"/>
<protein>
    <submittedName>
        <fullName evidence="1">Coat protein</fullName>
    </submittedName>
</protein>
<dbReference type="EMBL" id="BK013634">
    <property type="protein sequence ID" value="DAD50816.1"/>
    <property type="molecule type" value="Genomic_RNA"/>
</dbReference>
<reference evidence="1" key="1">
    <citation type="submission" date="2020-09" db="EMBL/GenBank/DDBJ databases">
        <title>Leviviricetes taxonomy.</title>
        <authorList>
            <person name="Stockdale S.R."/>
            <person name="Callanan J."/>
            <person name="Adriaenssens E.M."/>
            <person name="Kuhn J.H."/>
            <person name="Rumnieks J."/>
            <person name="Shkoporov A."/>
            <person name="Draper L.A."/>
            <person name="Ross P."/>
            <person name="Hill C."/>
        </authorList>
    </citation>
    <scope>NUCLEOTIDE SEQUENCE</scope>
</reference>
<evidence type="ECO:0000313" key="2">
    <source>
        <dbReference type="Proteomes" id="UP000679530"/>
    </source>
</evidence>
<organism evidence="1 2">
    <name type="scientific">ssRNA phage SRR5466725_5</name>
    <dbReference type="NCBI Taxonomy" id="2786424"/>
    <lineage>
        <taxon>Viruses</taxon>
        <taxon>Riboviria</taxon>
        <taxon>Orthornavirae</taxon>
        <taxon>Lenarviricota</taxon>
        <taxon>Leviviricetes</taxon>
        <taxon>Timlovirales</taxon>
        <taxon>Blumeviridae</taxon>
        <taxon>Pacehavirus</taxon>
        <taxon>Pacehavirus pelovicinum</taxon>
    </lineage>
</organism>
<name>A0A8S5KZS4_9VIRU</name>
<dbReference type="Proteomes" id="UP000679530">
    <property type="component" value="Segment"/>
</dbReference>
<gene>
    <name evidence="1" type="primary">SRR5466725_5_3</name>
</gene>
<keyword evidence="1" id="KW-0946">Virion</keyword>
<evidence type="ECO:0000313" key="1">
    <source>
        <dbReference type="EMBL" id="DAD50816.1"/>
    </source>
</evidence>
<keyword evidence="2" id="KW-1185">Reference proteome</keyword>
<proteinExistence type="predicted"/>
<dbReference type="KEGG" id="vg:80399459"/>